<dbReference type="RefSeq" id="XP_065643217.1">
    <property type="nucleotide sequence ID" value="XM_065787145.1"/>
</dbReference>
<keyword evidence="2" id="KW-1185">Reference proteome</keyword>
<protein>
    <submittedName>
        <fullName evidence="3">Uncharacterized protein LOC136074947</fullName>
    </submittedName>
</protein>
<organism evidence="2 3">
    <name type="scientific">Hydra vulgaris</name>
    <name type="common">Hydra</name>
    <name type="synonym">Hydra attenuata</name>
    <dbReference type="NCBI Taxonomy" id="6087"/>
    <lineage>
        <taxon>Eukaryota</taxon>
        <taxon>Metazoa</taxon>
        <taxon>Cnidaria</taxon>
        <taxon>Hydrozoa</taxon>
        <taxon>Hydroidolina</taxon>
        <taxon>Anthoathecata</taxon>
        <taxon>Aplanulata</taxon>
        <taxon>Hydridae</taxon>
        <taxon>Hydra</taxon>
    </lineage>
</organism>
<dbReference type="PANTHER" id="PTHR34153:SF2">
    <property type="entry name" value="SI:CH211-262H13.3-RELATED"/>
    <property type="match status" value="1"/>
</dbReference>
<sequence length="371" mass="42305">MSYTRAVWIEIEEEYEGTVPSVWIKDGKVYWPRGLNVRKSFQILEKPSNHWHSYLLKKTKGSGSAEFCDECNEFTTSVEDEEYAVGTKYKYKSQEVIRNLPKFPKRSSCSEEIKIVKHRSLDRSLDLTNHENSIPNPSTSSTLGKVFETNFIEEFSSTFQPRKDGVSYGINKFPLSDAEFQFKTISLLTEIRNAAVSKNENKFILSESVKRLETLIEVKEIDLKIKQDKSSYLELVGKLSKISGISVKEAVKNILRSVFSYEALAHFNMKGQNKKESNINRPEKSSFQQLKLCEAVTDAVLIIHGDTTREHIKKEIMYVLKYAPDKAGQGRRRSSIDASSNDPCASKETSIDVSLLAQRSKHNLSYVSEPE</sequence>
<accession>A0ABM4B337</accession>
<dbReference type="Proteomes" id="UP001652625">
    <property type="component" value="Chromosome 01"/>
</dbReference>
<dbReference type="PANTHER" id="PTHR34153">
    <property type="entry name" value="SI:CH211-262H13.3-RELATED-RELATED"/>
    <property type="match status" value="1"/>
</dbReference>
<proteinExistence type="predicted"/>
<evidence type="ECO:0000259" key="1">
    <source>
        <dbReference type="Pfam" id="PF16064"/>
    </source>
</evidence>
<reference evidence="3" key="2">
    <citation type="submission" date="2025-08" db="UniProtKB">
        <authorList>
            <consortium name="RefSeq"/>
        </authorList>
    </citation>
    <scope>IDENTIFICATION</scope>
</reference>
<reference evidence="2" key="1">
    <citation type="submission" date="2025-05" db="UniProtKB">
        <authorList>
            <consortium name="RefSeq"/>
        </authorList>
    </citation>
    <scope>NUCLEOTIDE SEQUENCE [LARGE SCALE GENOMIC DNA]</scope>
</reference>
<evidence type="ECO:0000313" key="3">
    <source>
        <dbReference type="RefSeq" id="XP_065643217.1"/>
    </source>
</evidence>
<name>A0ABM4B337_HYDVU</name>
<gene>
    <name evidence="3" type="primary">LOC136074947</name>
</gene>
<dbReference type="Pfam" id="PF16064">
    <property type="entry name" value="DUF4806"/>
    <property type="match status" value="1"/>
</dbReference>
<dbReference type="GeneID" id="136074947"/>
<evidence type="ECO:0000313" key="2">
    <source>
        <dbReference type="Proteomes" id="UP001652625"/>
    </source>
</evidence>
<dbReference type="InterPro" id="IPR032071">
    <property type="entry name" value="DUF4806"/>
</dbReference>
<feature type="domain" description="DUF4806" evidence="1">
    <location>
        <begin position="213"/>
        <end position="291"/>
    </location>
</feature>